<keyword evidence="4" id="KW-1003">Cell membrane</keyword>
<feature type="domain" description="Major facilitator superfamily (MFS) profile" evidence="9">
    <location>
        <begin position="10"/>
        <end position="392"/>
    </location>
</feature>
<feature type="transmembrane region" description="Helical" evidence="8">
    <location>
        <begin position="83"/>
        <end position="99"/>
    </location>
</feature>
<dbReference type="PANTHER" id="PTHR43271">
    <property type="entry name" value="BLL2771 PROTEIN"/>
    <property type="match status" value="1"/>
</dbReference>
<evidence type="ECO:0000256" key="7">
    <source>
        <dbReference type="ARBA" id="ARBA00023136"/>
    </source>
</evidence>
<dbReference type="Gene3D" id="1.20.1250.20">
    <property type="entry name" value="MFS general substrate transporter like domains"/>
    <property type="match status" value="1"/>
</dbReference>
<feature type="transmembrane region" description="Helical" evidence="8">
    <location>
        <begin position="308"/>
        <end position="330"/>
    </location>
</feature>
<keyword evidence="5 8" id="KW-0812">Transmembrane</keyword>
<dbReference type="CDD" id="cd17324">
    <property type="entry name" value="MFS_NepI_like"/>
    <property type="match status" value="1"/>
</dbReference>
<dbReference type="InterPro" id="IPR020846">
    <property type="entry name" value="MFS_dom"/>
</dbReference>
<evidence type="ECO:0000256" key="3">
    <source>
        <dbReference type="ARBA" id="ARBA00022448"/>
    </source>
</evidence>
<feature type="transmembrane region" description="Helical" evidence="8">
    <location>
        <begin position="220"/>
        <end position="239"/>
    </location>
</feature>
<evidence type="ECO:0000256" key="1">
    <source>
        <dbReference type="ARBA" id="ARBA00004651"/>
    </source>
</evidence>
<dbReference type="EMBL" id="RBXP01000016">
    <property type="protein sequence ID" value="RKT51229.1"/>
    <property type="molecule type" value="Genomic_DNA"/>
</dbReference>
<feature type="transmembrane region" description="Helical" evidence="8">
    <location>
        <begin position="50"/>
        <end position="71"/>
    </location>
</feature>
<keyword evidence="6 8" id="KW-1133">Transmembrane helix</keyword>
<protein>
    <submittedName>
        <fullName evidence="10">YNFM family putative membrane transporter</fullName>
    </submittedName>
</protein>
<dbReference type="AlphaFoldDB" id="A0A495VP91"/>
<dbReference type="Pfam" id="PF07690">
    <property type="entry name" value="MFS_1"/>
    <property type="match status" value="1"/>
</dbReference>
<evidence type="ECO:0000313" key="11">
    <source>
        <dbReference type="Proteomes" id="UP000270626"/>
    </source>
</evidence>
<evidence type="ECO:0000259" key="9">
    <source>
        <dbReference type="PROSITE" id="PS50850"/>
    </source>
</evidence>
<dbReference type="Proteomes" id="UP000270626">
    <property type="component" value="Unassembled WGS sequence"/>
</dbReference>
<name>A0A495VP91_9RHOO</name>
<evidence type="ECO:0000256" key="6">
    <source>
        <dbReference type="ARBA" id="ARBA00022989"/>
    </source>
</evidence>
<organism evidence="10 11">
    <name type="scientific">Azonexus fungiphilus</name>
    <dbReference type="NCBI Taxonomy" id="146940"/>
    <lineage>
        <taxon>Bacteria</taxon>
        <taxon>Pseudomonadati</taxon>
        <taxon>Pseudomonadota</taxon>
        <taxon>Betaproteobacteria</taxon>
        <taxon>Rhodocyclales</taxon>
        <taxon>Azonexaceae</taxon>
        <taxon>Azonexus</taxon>
    </lineage>
</organism>
<feature type="transmembrane region" description="Helical" evidence="8">
    <location>
        <begin position="12"/>
        <end position="30"/>
    </location>
</feature>
<dbReference type="SUPFAM" id="SSF103473">
    <property type="entry name" value="MFS general substrate transporter"/>
    <property type="match status" value="1"/>
</dbReference>
<evidence type="ECO:0000256" key="4">
    <source>
        <dbReference type="ARBA" id="ARBA00022475"/>
    </source>
</evidence>
<sequence length="395" mass="41276">MPAAPTPADASRRITLALSLAGFSCFMLLYGTQPLLPQLADTFAIGPGSASLSVTAGTGLMALLLIPLSLLADRFGRTGLMRWGLLGAAGFSLASAWAPEFWLLVLARAGLGLCIAGVPAAAMAHLGEELPVAERARAMGVYIAANALGGMAGRLLAAAVGDWSGSWHWGLSAVSLLGLGVAIAFWRLLPPAAHFEARSLQPRQLFADVRRIYADPGLPWLFSIAFLAMGTLVGLYNYLPFRLGAAPYGLAPAAIGSIFLLYAIGSYASAWAGRRIARHGRQRILLAMALLFTAGISVTLAAPLWLIIAGLAVFTFGFFAVHTVASAWVGHRAGPRRGLVSALYLSSYYLGGSVVGTATGWAWSEAGWPGVIAAMLACAVAVCAIGWRLRRLAGD</sequence>
<keyword evidence="7 8" id="KW-0472">Membrane</keyword>
<dbReference type="InterPro" id="IPR036259">
    <property type="entry name" value="MFS_trans_sf"/>
</dbReference>
<dbReference type="InterPro" id="IPR011701">
    <property type="entry name" value="MFS"/>
</dbReference>
<dbReference type="PANTHER" id="PTHR43271:SF1">
    <property type="entry name" value="INNER MEMBRANE TRANSPORT PROTEIN YNFM"/>
    <property type="match status" value="1"/>
</dbReference>
<keyword evidence="3" id="KW-0813">Transport</keyword>
<evidence type="ECO:0000256" key="2">
    <source>
        <dbReference type="ARBA" id="ARBA00008335"/>
    </source>
</evidence>
<evidence type="ECO:0000256" key="8">
    <source>
        <dbReference type="SAM" id="Phobius"/>
    </source>
</evidence>
<feature type="transmembrane region" description="Helical" evidence="8">
    <location>
        <begin position="251"/>
        <end position="272"/>
    </location>
</feature>
<feature type="transmembrane region" description="Helical" evidence="8">
    <location>
        <begin position="105"/>
        <end position="127"/>
    </location>
</feature>
<comment type="caution">
    <text evidence="10">The sequence shown here is derived from an EMBL/GenBank/DDBJ whole genome shotgun (WGS) entry which is preliminary data.</text>
</comment>
<comment type="similarity">
    <text evidence="2">Belongs to the major facilitator superfamily.</text>
</comment>
<keyword evidence="11" id="KW-1185">Reference proteome</keyword>
<evidence type="ECO:0000256" key="5">
    <source>
        <dbReference type="ARBA" id="ARBA00022692"/>
    </source>
</evidence>
<feature type="transmembrane region" description="Helical" evidence="8">
    <location>
        <begin position="167"/>
        <end position="189"/>
    </location>
</feature>
<feature type="transmembrane region" description="Helical" evidence="8">
    <location>
        <begin position="370"/>
        <end position="389"/>
    </location>
</feature>
<comment type="subcellular location">
    <subcellularLocation>
        <location evidence="1">Cell membrane</location>
        <topology evidence="1">Multi-pass membrane protein</topology>
    </subcellularLocation>
</comment>
<feature type="transmembrane region" description="Helical" evidence="8">
    <location>
        <begin position="139"/>
        <end position="161"/>
    </location>
</feature>
<evidence type="ECO:0000313" key="10">
    <source>
        <dbReference type="EMBL" id="RKT51229.1"/>
    </source>
</evidence>
<feature type="transmembrane region" description="Helical" evidence="8">
    <location>
        <begin position="284"/>
        <end position="302"/>
    </location>
</feature>
<dbReference type="GO" id="GO:0005886">
    <property type="term" value="C:plasma membrane"/>
    <property type="evidence" value="ECO:0007669"/>
    <property type="project" value="UniProtKB-SubCell"/>
</dbReference>
<dbReference type="GO" id="GO:0022857">
    <property type="term" value="F:transmembrane transporter activity"/>
    <property type="evidence" value="ECO:0007669"/>
    <property type="project" value="InterPro"/>
</dbReference>
<dbReference type="PROSITE" id="PS50850">
    <property type="entry name" value="MFS"/>
    <property type="match status" value="1"/>
</dbReference>
<dbReference type="RefSeq" id="WP_245985676.1">
    <property type="nucleotide sequence ID" value="NZ_RBXP01000016.1"/>
</dbReference>
<accession>A0A495VP91</accession>
<proteinExistence type="inferred from homology"/>
<reference evidence="10 11" key="1">
    <citation type="submission" date="2018-10" db="EMBL/GenBank/DDBJ databases">
        <title>Genomic Encyclopedia of Type Strains, Phase IV (KMG-IV): sequencing the most valuable type-strain genomes for metagenomic binning, comparative biology and taxonomic classification.</title>
        <authorList>
            <person name="Goeker M."/>
        </authorList>
    </citation>
    <scope>NUCLEOTIDE SEQUENCE [LARGE SCALE GENOMIC DNA]</scope>
    <source>
        <strain evidence="10 11">DSM 23841</strain>
    </source>
</reference>
<feature type="transmembrane region" description="Helical" evidence="8">
    <location>
        <begin position="342"/>
        <end position="364"/>
    </location>
</feature>
<gene>
    <name evidence="10" type="ORF">DFR40_2442</name>
</gene>